<evidence type="ECO:0000313" key="9">
    <source>
        <dbReference type="Proteomes" id="UP000265427"/>
    </source>
</evidence>
<dbReference type="GO" id="GO:0004674">
    <property type="term" value="F:protein serine/threonine kinase activity"/>
    <property type="evidence" value="ECO:0007669"/>
    <property type="project" value="UniProtKB-KW"/>
</dbReference>
<sequence length="329" mass="36115">MDRYTVERTLSIALFGDVVLCHDNTTANDNRPTSMVAIKRMDIASATARQVVGSPRHVAEDFEFERHVNLTLTRDGKRHPNVLAMRDSFVDSGVLHFVFDYCAGGELFQVTDDLPGHRVDGATARRYFRDIVLGVAYVHAMGFAHRDLSLENVLVDANDVCVVCDFGLASSLTAHPTDQSKAGKAFYMAPEVVADAALPYDLATADVWSLGILLFVLVTGAPLVELAALTDVRFQYLEAEGVRALVKSWDMMHLFDPQCMSLLEGMLCVDALYRISMDDILRHPYICGTDDCTSCSVQVDDVQVGLGDVVDLKALNPATQAMDLATFTL</sequence>
<evidence type="ECO:0000313" key="8">
    <source>
        <dbReference type="EMBL" id="RLO05471.1"/>
    </source>
</evidence>
<dbReference type="SMART" id="SM00220">
    <property type="entry name" value="S_TKc"/>
    <property type="match status" value="1"/>
</dbReference>
<name>A0A397B4Z9_APHAT</name>
<evidence type="ECO:0000313" key="7">
    <source>
        <dbReference type="EMBL" id="RHY13243.1"/>
    </source>
</evidence>
<dbReference type="Proteomes" id="UP000265427">
    <property type="component" value="Unassembled WGS sequence"/>
</dbReference>
<dbReference type="InterPro" id="IPR011009">
    <property type="entry name" value="Kinase-like_dom_sf"/>
</dbReference>
<comment type="caution">
    <text evidence="7">The sequence shown here is derived from an EMBL/GenBank/DDBJ whole genome shotgun (WGS) entry which is preliminary data.</text>
</comment>
<keyword evidence="3" id="KW-0547">Nucleotide-binding</keyword>
<dbReference type="GO" id="GO:0005524">
    <property type="term" value="F:ATP binding"/>
    <property type="evidence" value="ECO:0007669"/>
    <property type="project" value="UniProtKB-KW"/>
</dbReference>
<keyword evidence="2" id="KW-0808">Transferase</keyword>
<dbReference type="VEuPathDB" id="FungiDB:H257_12303"/>
<dbReference type="AlphaFoldDB" id="A0A397B4Z9"/>
<protein>
    <recommendedName>
        <fullName evidence="6">Protein kinase domain-containing protein</fullName>
    </recommendedName>
</protein>
<dbReference type="PROSITE" id="PS50011">
    <property type="entry name" value="PROTEIN_KINASE_DOM"/>
    <property type="match status" value="1"/>
</dbReference>
<dbReference type="InterPro" id="IPR000719">
    <property type="entry name" value="Prot_kinase_dom"/>
</dbReference>
<dbReference type="PANTHER" id="PTHR24345:SF91">
    <property type="entry name" value="SERINE_THREONINE-PROTEIN KINASE PLK4"/>
    <property type="match status" value="1"/>
</dbReference>
<dbReference type="SUPFAM" id="SSF56112">
    <property type="entry name" value="Protein kinase-like (PK-like)"/>
    <property type="match status" value="1"/>
</dbReference>
<feature type="domain" description="Protein kinase" evidence="6">
    <location>
        <begin position="4"/>
        <end position="286"/>
    </location>
</feature>
<dbReference type="Pfam" id="PF00069">
    <property type="entry name" value="Pkinase"/>
    <property type="match status" value="1"/>
</dbReference>
<dbReference type="EMBL" id="QUSZ01004662">
    <property type="protein sequence ID" value="RHY13243.1"/>
    <property type="molecule type" value="Genomic_DNA"/>
</dbReference>
<keyword evidence="4" id="KW-0418">Kinase</keyword>
<proteinExistence type="predicted"/>
<dbReference type="Proteomes" id="UP000275652">
    <property type="component" value="Unassembled WGS sequence"/>
</dbReference>
<dbReference type="Gene3D" id="1.10.510.10">
    <property type="entry name" value="Transferase(Phosphotransferase) domain 1"/>
    <property type="match status" value="1"/>
</dbReference>
<evidence type="ECO:0000256" key="1">
    <source>
        <dbReference type="ARBA" id="ARBA00022527"/>
    </source>
</evidence>
<evidence type="ECO:0000313" key="10">
    <source>
        <dbReference type="Proteomes" id="UP000275652"/>
    </source>
</evidence>
<dbReference type="GO" id="GO:0005634">
    <property type="term" value="C:nucleus"/>
    <property type="evidence" value="ECO:0007669"/>
    <property type="project" value="TreeGrafter"/>
</dbReference>
<evidence type="ECO:0000256" key="2">
    <source>
        <dbReference type="ARBA" id="ARBA00022679"/>
    </source>
</evidence>
<evidence type="ECO:0000256" key="4">
    <source>
        <dbReference type="ARBA" id="ARBA00022777"/>
    </source>
</evidence>
<keyword evidence="5" id="KW-0067">ATP-binding</keyword>
<gene>
    <name evidence="8" type="ORF">DYB28_007566</name>
    <name evidence="7" type="ORF">DYB36_002077</name>
</gene>
<reference evidence="8 10" key="1">
    <citation type="journal article" date="2018" name="J. Invertebr. Pathol.">
        <title>New genotyping method for the causative agent of crayfish plague (Aphanomyces astaci) based on whole genome data.</title>
        <authorList>
            <person name="Minardi D."/>
            <person name="Studholme D.J."/>
            <person name="van der Giezen M."/>
            <person name="Pretto T."/>
            <person name="Oidtmann B."/>
        </authorList>
    </citation>
    <scope>NUCLEOTIDE SEQUENCE [LARGE SCALE GENOMIC DNA]</scope>
    <source>
        <strain evidence="8 10">KB13</strain>
    </source>
</reference>
<evidence type="ECO:0000259" key="6">
    <source>
        <dbReference type="PROSITE" id="PS50011"/>
    </source>
</evidence>
<reference evidence="7 9" key="2">
    <citation type="submission" date="2018-08" db="EMBL/GenBank/DDBJ databases">
        <title>Aphanomyces genome sequencing and annotation.</title>
        <authorList>
            <person name="Minardi D."/>
            <person name="Oidtmann B."/>
            <person name="Van Der Giezen M."/>
            <person name="Studholme D.J."/>
        </authorList>
    </citation>
    <scope>NUCLEOTIDE SEQUENCE [LARGE SCALE GENOMIC DNA]</scope>
    <source>
        <strain evidence="7 9">Kv</strain>
    </source>
</reference>
<evidence type="ECO:0000256" key="3">
    <source>
        <dbReference type="ARBA" id="ARBA00022741"/>
    </source>
</evidence>
<dbReference type="EMBL" id="QUTI01026876">
    <property type="protein sequence ID" value="RLO05471.1"/>
    <property type="molecule type" value="Genomic_DNA"/>
</dbReference>
<dbReference type="PANTHER" id="PTHR24345">
    <property type="entry name" value="SERINE/THREONINE-PROTEIN KINASE PLK"/>
    <property type="match status" value="1"/>
</dbReference>
<evidence type="ECO:0000256" key="5">
    <source>
        <dbReference type="ARBA" id="ARBA00022840"/>
    </source>
</evidence>
<accession>A0A397B4Z9</accession>
<organism evidence="7 9">
    <name type="scientific">Aphanomyces astaci</name>
    <name type="common">Crayfish plague agent</name>
    <dbReference type="NCBI Taxonomy" id="112090"/>
    <lineage>
        <taxon>Eukaryota</taxon>
        <taxon>Sar</taxon>
        <taxon>Stramenopiles</taxon>
        <taxon>Oomycota</taxon>
        <taxon>Saprolegniomycetes</taxon>
        <taxon>Saprolegniales</taxon>
        <taxon>Verrucalvaceae</taxon>
        <taxon>Aphanomyces</taxon>
    </lineage>
</organism>
<keyword evidence="1" id="KW-0723">Serine/threonine-protein kinase</keyword>